<dbReference type="AlphaFoldDB" id="A0A9W5ANW8"/>
<reference evidence="1 2" key="1">
    <citation type="submission" date="2015-11" db="EMBL/GenBank/DDBJ databases">
        <authorList>
            <consortium name="Pathogen Informatics"/>
        </authorList>
    </citation>
    <scope>NUCLEOTIDE SEQUENCE [LARGE SCALE GENOMIC DNA]</scope>
    <source>
        <strain evidence="1 2">006A-0191</strain>
    </source>
</reference>
<sequence>MIVTVNKHGDSIYKSVSEYKDFDFKASTCVAVIKIEKVNPNKRGSITTIEEQTIKFKQRALKWEIDRCEDDINSGEFKYNAKNQRYIANLYRALKAF</sequence>
<name>A0A9W5ANW8_CAMHY</name>
<dbReference type="RefSeq" id="WP_059431025.1">
    <property type="nucleotide sequence ID" value="NZ_FAUW01000002.1"/>
</dbReference>
<comment type="caution">
    <text evidence="1">The sequence shown here is derived from an EMBL/GenBank/DDBJ whole genome shotgun (WGS) entry which is preliminary data.</text>
</comment>
<protein>
    <submittedName>
        <fullName evidence="1">Uncharacterized protein</fullName>
    </submittedName>
</protein>
<evidence type="ECO:0000313" key="1">
    <source>
        <dbReference type="EMBL" id="CUU77414.1"/>
    </source>
</evidence>
<accession>A0A9W5ANW8</accession>
<evidence type="ECO:0000313" key="2">
    <source>
        <dbReference type="Proteomes" id="UP000052257"/>
    </source>
</evidence>
<gene>
    <name evidence="1" type="ORF">ERS739220_00864</name>
</gene>
<proteinExistence type="predicted"/>
<organism evidence="1 2">
    <name type="scientific">Campylobacter hyointestinalis subsp. hyointestinalis</name>
    <dbReference type="NCBI Taxonomy" id="91352"/>
    <lineage>
        <taxon>Bacteria</taxon>
        <taxon>Pseudomonadati</taxon>
        <taxon>Campylobacterota</taxon>
        <taxon>Epsilonproteobacteria</taxon>
        <taxon>Campylobacterales</taxon>
        <taxon>Campylobacteraceae</taxon>
        <taxon>Campylobacter</taxon>
    </lineage>
</organism>
<dbReference type="Proteomes" id="UP000052257">
    <property type="component" value="Unassembled WGS sequence"/>
</dbReference>
<dbReference type="EMBL" id="FAUW01000002">
    <property type="protein sequence ID" value="CUU77414.1"/>
    <property type="molecule type" value="Genomic_DNA"/>
</dbReference>